<dbReference type="Pfam" id="PF01746">
    <property type="entry name" value="tRNA_m1G_MT"/>
    <property type="match status" value="1"/>
</dbReference>
<feature type="binding site" evidence="15 16">
    <location>
        <position position="119"/>
    </location>
    <ligand>
        <name>S-adenosyl-L-methionine</name>
        <dbReference type="ChEBI" id="CHEBI:59789"/>
    </ligand>
</feature>
<evidence type="ECO:0000256" key="9">
    <source>
        <dbReference type="ARBA" id="ARBA00022679"/>
    </source>
</evidence>
<dbReference type="Gene3D" id="1.10.1270.20">
    <property type="entry name" value="tRNA(m1g37)methyltransferase, domain 2"/>
    <property type="match status" value="1"/>
</dbReference>
<dbReference type="EMBL" id="LCDO01000002">
    <property type="protein sequence ID" value="KKS57216.1"/>
    <property type="molecule type" value="Genomic_DNA"/>
</dbReference>
<evidence type="ECO:0000259" key="18">
    <source>
        <dbReference type="Pfam" id="PF01746"/>
    </source>
</evidence>
<keyword evidence="7 15" id="KW-0963">Cytoplasm</keyword>
<evidence type="ECO:0000256" key="16">
    <source>
        <dbReference type="PIRSR" id="PIRSR000386-1"/>
    </source>
</evidence>
<comment type="function">
    <text evidence="1 15 17">Specifically methylates guanosine-37 in various tRNAs.</text>
</comment>
<evidence type="ECO:0000256" key="1">
    <source>
        <dbReference type="ARBA" id="ARBA00002634"/>
    </source>
</evidence>
<sequence length="222" mass="25116">MQFDILTIFPKIINDYVGESILKRAVAGGKIKIIAHDFRKFATDKHHKVDDHPYGGGAGMLLKIEPIYKCLESLDLVKEAKKKKQAGTKIIIMDPSGKKFDQKMAKKFSKLKKLVFICGRYEGFDERIYKFADEKISLGDYVLSGGELGALAITEAVARLVPGVLGNEESLKEETFESKEKMGVAEYPHYTRPENFIGMKVPQVLLSGDHQKIYEWRSKKSR</sequence>
<evidence type="ECO:0000256" key="11">
    <source>
        <dbReference type="ARBA" id="ARBA00022694"/>
    </source>
</evidence>
<dbReference type="GO" id="GO:0005829">
    <property type="term" value="C:cytosol"/>
    <property type="evidence" value="ECO:0007669"/>
    <property type="project" value="TreeGrafter"/>
</dbReference>
<accession>A0A0G1CF65</accession>
<evidence type="ECO:0000256" key="4">
    <source>
        <dbReference type="ARBA" id="ARBA00011738"/>
    </source>
</evidence>
<dbReference type="EC" id="2.1.1.228" evidence="5 15"/>
<evidence type="ECO:0000256" key="12">
    <source>
        <dbReference type="ARBA" id="ARBA00029736"/>
    </source>
</evidence>
<comment type="caution">
    <text evidence="19">The sequence shown here is derived from an EMBL/GenBank/DDBJ whole genome shotgun (WGS) entry which is preliminary data.</text>
</comment>
<evidence type="ECO:0000256" key="3">
    <source>
        <dbReference type="ARBA" id="ARBA00007630"/>
    </source>
</evidence>
<dbReference type="Proteomes" id="UP000034837">
    <property type="component" value="Unassembled WGS sequence"/>
</dbReference>
<dbReference type="InterPro" id="IPR029028">
    <property type="entry name" value="Alpha/beta_knot_MTases"/>
</dbReference>
<organism evidence="19 20">
    <name type="scientific">Candidatus Magasanikbacteria bacterium GW2011_GWA2_42_32</name>
    <dbReference type="NCBI Taxonomy" id="1619039"/>
    <lineage>
        <taxon>Bacteria</taxon>
        <taxon>Candidatus Magasanikiibacteriota</taxon>
    </lineage>
</organism>
<dbReference type="HAMAP" id="MF_00605">
    <property type="entry name" value="TrmD"/>
    <property type="match status" value="1"/>
</dbReference>
<dbReference type="CDD" id="cd18080">
    <property type="entry name" value="TrmD-like"/>
    <property type="match status" value="1"/>
</dbReference>
<dbReference type="PANTHER" id="PTHR46417">
    <property type="entry name" value="TRNA (GUANINE-N(1)-)-METHYLTRANSFERASE"/>
    <property type="match status" value="1"/>
</dbReference>
<keyword evidence="10 15" id="KW-0949">S-adenosyl-L-methionine</keyword>
<dbReference type="PATRIC" id="fig|1619039.3.peg.295"/>
<dbReference type="InterPro" id="IPR023148">
    <property type="entry name" value="tRNA_m1G_MeTrfase_C_sf"/>
</dbReference>
<evidence type="ECO:0000256" key="13">
    <source>
        <dbReference type="ARBA" id="ARBA00033392"/>
    </source>
</evidence>
<evidence type="ECO:0000256" key="17">
    <source>
        <dbReference type="RuleBase" id="RU003464"/>
    </source>
</evidence>
<keyword evidence="11 15" id="KW-0819">tRNA processing</keyword>
<evidence type="ECO:0000256" key="2">
    <source>
        <dbReference type="ARBA" id="ARBA00004496"/>
    </source>
</evidence>
<dbReference type="NCBIfam" id="TIGR00088">
    <property type="entry name" value="trmD"/>
    <property type="match status" value="1"/>
</dbReference>
<evidence type="ECO:0000256" key="7">
    <source>
        <dbReference type="ARBA" id="ARBA00022490"/>
    </source>
</evidence>
<dbReference type="GO" id="GO:0052906">
    <property type="term" value="F:tRNA (guanine(37)-N1)-methyltransferase activity"/>
    <property type="evidence" value="ECO:0007669"/>
    <property type="project" value="UniProtKB-UniRule"/>
</dbReference>
<evidence type="ECO:0000256" key="5">
    <source>
        <dbReference type="ARBA" id="ARBA00012807"/>
    </source>
</evidence>
<evidence type="ECO:0000313" key="19">
    <source>
        <dbReference type="EMBL" id="KKS57216.1"/>
    </source>
</evidence>
<feature type="domain" description="tRNA methyltransferase TRMD/TRM10-type" evidence="18">
    <location>
        <begin position="1"/>
        <end position="221"/>
    </location>
</feature>
<gene>
    <name evidence="15" type="primary">trmD</name>
    <name evidence="19" type="ORF">UV20_C0002G0005</name>
</gene>
<dbReference type="GO" id="GO:0002939">
    <property type="term" value="P:tRNA N1-guanine methylation"/>
    <property type="evidence" value="ECO:0007669"/>
    <property type="project" value="TreeGrafter"/>
</dbReference>
<dbReference type="InterPro" id="IPR002649">
    <property type="entry name" value="tRNA_m1G_MeTrfase_TrmD"/>
</dbReference>
<dbReference type="AlphaFoldDB" id="A0A0G1CF65"/>
<dbReference type="FunFam" id="3.40.1280.10:FF:000001">
    <property type="entry name" value="tRNA (guanine-N(1)-)-methyltransferase"/>
    <property type="match status" value="1"/>
</dbReference>
<evidence type="ECO:0000313" key="20">
    <source>
        <dbReference type="Proteomes" id="UP000034837"/>
    </source>
</evidence>
<evidence type="ECO:0000256" key="8">
    <source>
        <dbReference type="ARBA" id="ARBA00022603"/>
    </source>
</evidence>
<comment type="subunit">
    <text evidence="4 15 17">Homodimer.</text>
</comment>
<dbReference type="PANTHER" id="PTHR46417:SF1">
    <property type="entry name" value="TRNA (GUANINE-N(1)-)-METHYLTRANSFERASE"/>
    <property type="match status" value="1"/>
</dbReference>
<keyword evidence="8 15" id="KW-0489">Methyltransferase</keyword>
<comment type="subcellular location">
    <subcellularLocation>
        <location evidence="2 15 17">Cytoplasm</location>
    </subcellularLocation>
</comment>
<dbReference type="InterPro" id="IPR016009">
    <property type="entry name" value="tRNA_MeTrfase_TRMD/TRM10"/>
</dbReference>
<dbReference type="InterPro" id="IPR029026">
    <property type="entry name" value="tRNA_m1G_MTases_N"/>
</dbReference>
<proteinExistence type="inferred from homology"/>
<dbReference type="NCBIfam" id="NF000648">
    <property type="entry name" value="PRK00026.1"/>
    <property type="match status" value="1"/>
</dbReference>
<evidence type="ECO:0000256" key="14">
    <source>
        <dbReference type="ARBA" id="ARBA00047783"/>
    </source>
</evidence>
<feature type="binding site" evidence="15 16">
    <location>
        <begin position="138"/>
        <end position="143"/>
    </location>
    <ligand>
        <name>S-adenosyl-L-methionine</name>
        <dbReference type="ChEBI" id="CHEBI:59789"/>
    </ligand>
</feature>
<comment type="similarity">
    <text evidence="3 15 17">Belongs to the RNA methyltransferase TrmD family.</text>
</comment>
<reference evidence="19 20" key="1">
    <citation type="journal article" date="2015" name="Nature">
        <title>rRNA introns, odd ribosomes, and small enigmatic genomes across a large radiation of phyla.</title>
        <authorList>
            <person name="Brown C.T."/>
            <person name="Hug L.A."/>
            <person name="Thomas B.C."/>
            <person name="Sharon I."/>
            <person name="Castelle C.J."/>
            <person name="Singh A."/>
            <person name="Wilkins M.J."/>
            <person name="Williams K.H."/>
            <person name="Banfield J.F."/>
        </authorList>
    </citation>
    <scope>NUCLEOTIDE SEQUENCE [LARGE SCALE GENOMIC DNA]</scope>
</reference>
<protein>
    <recommendedName>
        <fullName evidence="6 15">tRNA (guanine-N(1)-)-methyltransferase</fullName>
        <ecNumber evidence="5 15">2.1.1.228</ecNumber>
    </recommendedName>
    <alternativeName>
        <fullName evidence="12 15">M1G-methyltransferase</fullName>
    </alternativeName>
    <alternativeName>
        <fullName evidence="13 15">tRNA [GM37] methyltransferase</fullName>
    </alternativeName>
</protein>
<dbReference type="PIRSF" id="PIRSF000386">
    <property type="entry name" value="tRNA_mtase"/>
    <property type="match status" value="1"/>
</dbReference>
<evidence type="ECO:0000256" key="15">
    <source>
        <dbReference type="HAMAP-Rule" id="MF_00605"/>
    </source>
</evidence>
<comment type="catalytic activity">
    <reaction evidence="14 15 17">
        <text>guanosine(37) in tRNA + S-adenosyl-L-methionine = N(1)-methylguanosine(37) in tRNA + S-adenosyl-L-homocysteine + H(+)</text>
        <dbReference type="Rhea" id="RHEA:36899"/>
        <dbReference type="Rhea" id="RHEA-COMP:10145"/>
        <dbReference type="Rhea" id="RHEA-COMP:10147"/>
        <dbReference type="ChEBI" id="CHEBI:15378"/>
        <dbReference type="ChEBI" id="CHEBI:57856"/>
        <dbReference type="ChEBI" id="CHEBI:59789"/>
        <dbReference type="ChEBI" id="CHEBI:73542"/>
        <dbReference type="ChEBI" id="CHEBI:74269"/>
        <dbReference type="EC" id="2.1.1.228"/>
    </reaction>
</comment>
<dbReference type="SUPFAM" id="SSF75217">
    <property type="entry name" value="alpha/beta knot"/>
    <property type="match status" value="1"/>
</dbReference>
<evidence type="ECO:0000256" key="6">
    <source>
        <dbReference type="ARBA" id="ARBA00014679"/>
    </source>
</evidence>
<name>A0A0G1CF65_9BACT</name>
<evidence type="ECO:0000256" key="10">
    <source>
        <dbReference type="ARBA" id="ARBA00022691"/>
    </source>
</evidence>
<dbReference type="Gene3D" id="3.40.1280.10">
    <property type="match status" value="1"/>
</dbReference>
<keyword evidence="9 15" id="KW-0808">Transferase</keyword>